<organism evidence="1 2">
    <name type="scientific">Sunxiuqinia dokdonensis</name>
    <dbReference type="NCBI Taxonomy" id="1409788"/>
    <lineage>
        <taxon>Bacteria</taxon>
        <taxon>Pseudomonadati</taxon>
        <taxon>Bacteroidota</taxon>
        <taxon>Bacteroidia</taxon>
        <taxon>Marinilabiliales</taxon>
        <taxon>Prolixibacteraceae</taxon>
        <taxon>Sunxiuqinia</taxon>
    </lineage>
</organism>
<dbReference type="PATRIC" id="fig|1409788.3.peg.4793"/>
<dbReference type="Proteomes" id="UP000036958">
    <property type="component" value="Unassembled WGS sequence"/>
</dbReference>
<evidence type="ECO:0000313" key="1">
    <source>
        <dbReference type="EMBL" id="KOH42519.1"/>
    </source>
</evidence>
<keyword evidence="2" id="KW-1185">Reference proteome</keyword>
<dbReference type="EMBL" id="LGIA01000225">
    <property type="protein sequence ID" value="KOH42519.1"/>
    <property type="molecule type" value="Genomic_DNA"/>
</dbReference>
<proteinExistence type="predicted"/>
<dbReference type="STRING" id="1409788.NC99_46860"/>
<accession>A0A0L8V290</accession>
<gene>
    <name evidence="1" type="ORF">NC99_46860</name>
</gene>
<dbReference type="RefSeq" id="WP_053189098.1">
    <property type="nucleotide sequence ID" value="NZ_LGIA01000225.1"/>
</dbReference>
<dbReference type="AlphaFoldDB" id="A0A0L8V290"/>
<sequence>MIKKIKRVQKVLKAAALHSEEFRKASQMECPAGCSLCCLKKDIYASPLEFLPLAYHLHQTDKADAFYDELELRAENTICGIFTPLSLDGWGCTEYEYRGLICRLFGHSTTSDKMHQKRMVTCKTLKETPAYQELKPAQLLQAPPFQDYYMQLAAIDFQLANESLPINQAIKRAIELVSTYYSYRGTKKPA</sequence>
<protein>
    <recommendedName>
        <fullName evidence="3">Fe-S oxidoreductase</fullName>
    </recommendedName>
</protein>
<name>A0A0L8V290_9BACT</name>
<dbReference type="OrthoDB" id="9806610at2"/>
<evidence type="ECO:0008006" key="3">
    <source>
        <dbReference type="Google" id="ProtNLM"/>
    </source>
</evidence>
<reference evidence="2" key="1">
    <citation type="submission" date="2015-07" db="EMBL/GenBank/DDBJ databases">
        <title>Genome sequencing of Sunxiuqinia dokdonensis strain SK.</title>
        <authorList>
            <person name="Ahn S."/>
            <person name="Kim B.-C."/>
        </authorList>
    </citation>
    <scope>NUCLEOTIDE SEQUENCE [LARGE SCALE GENOMIC DNA]</scope>
    <source>
        <strain evidence="2">SK</strain>
    </source>
</reference>
<comment type="caution">
    <text evidence="1">The sequence shown here is derived from an EMBL/GenBank/DDBJ whole genome shotgun (WGS) entry which is preliminary data.</text>
</comment>
<evidence type="ECO:0000313" key="2">
    <source>
        <dbReference type="Proteomes" id="UP000036958"/>
    </source>
</evidence>